<comment type="caution">
    <text evidence="1">The sequence shown here is derived from an EMBL/GenBank/DDBJ whole genome shotgun (WGS) entry which is preliminary data.</text>
</comment>
<proteinExistence type="predicted"/>
<dbReference type="AlphaFoldDB" id="A0A5B7K2F8"/>
<dbReference type="Proteomes" id="UP000324222">
    <property type="component" value="Unassembled WGS sequence"/>
</dbReference>
<name>A0A5B7K2F8_PORTR</name>
<organism evidence="1 2">
    <name type="scientific">Portunus trituberculatus</name>
    <name type="common">Swimming crab</name>
    <name type="synonym">Neptunus trituberculatus</name>
    <dbReference type="NCBI Taxonomy" id="210409"/>
    <lineage>
        <taxon>Eukaryota</taxon>
        <taxon>Metazoa</taxon>
        <taxon>Ecdysozoa</taxon>
        <taxon>Arthropoda</taxon>
        <taxon>Crustacea</taxon>
        <taxon>Multicrustacea</taxon>
        <taxon>Malacostraca</taxon>
        <taxon>Eumalacostraca</taxon>
        <taxon>Eucarida</taxon>
        <taxon>Decapoda</taxon>
        <taxon>Pleocyemata</taxon>
        <taxon>Brachyura</taxon>
        <taxon>Eubrachyura</taxon>
        <taxon>Portunoidea</taxon>
        <taxon>Portunidae</taxon>
        <taxon>Portuninae</taxon>
        <taxon>Portunus</taxon>
    </lineage>
</organism>
<accession>A0A5B7K2F8</accession>
<gene>
    <name evidence="1" type="ORF">E2C01_096598</name>
</gene>
<evidence type="ECO:0000313" key="1">
    <source>
        <dbReference type="EMBL" id="MPD01086.1"/>
    </source>
</evidence>
<sequence length="201" mass="21413">MVLLVNNTFPPLCSRVAASPHKIHVLLKEPLRCSSLTISDEVHECLNVLIGSFQAGKESRQLLWLSHHRHRADLLQAPAVLHDLKLCRASFLSVAVKKAQHDTVHHMKEPGGALQHPVVQQSTVQHVGCSSPGHSEAACSMLGCSLDSGGAAPTHTTCSTSYCRSAGRGEGGGEYCSWAASGSQGDSGGKICKSFLKAERK</sequence>
<dbReference type="EMBL" id="VSRR010125709">
    <property type="protein sequence ID" value="MPD01086.1"/>
    <property type="molecule type" value="Genomic_DNA"/>
</dbReference>
<evidence type="ECO:0000313" key="2">
    <source>
        <dbReference type="Proteomes" id="UP000324222"/>
    </source>
</evidence>
<keyword evidence="2" id="KW-1185">Reference proteome</keyword>
<reference evidence="1 2" key="1">
    <citation type="submission" date="2019-05" db="EMBL/GenBank/DDBJ databases">
        <title>Another draft genome of Portunus trituberculatus and its Hox gene families provides insights of decapod evolution.</title>
        <authorList>
            <person name="Jeong J.-H."/>
            <person name="Song I."/>
            <person name="Kim S."/>
            <person name="Choi T."/>
            <person name="Kim D."/>
            <person name="Ryu S."/>
            <person name="Kim W."/>
        </authorList>
    </citation>
    <scope>NUCLEOTIDE SEQUENCE [LARGE SCALE GENOMIC DNA]</scope>
    <source>
        <tissue evidence="1">Muscle</tissue>
    </source>
</reference>
<protein>
    <submittedName>
        <fullName evidence="1">Uncharacterized protein</fullName>
    </submittedName>
</protein>